<name>A0ABR2RY02_9ROSI</name>
<reference evidence="2 3" key="1">
    <citation type="journal article" date="2024" name="G3 (Bethesda)">
        <title>Genome assembly of Hibiscus sabdariffa L. provides insights into metabolisms of medicinal natural products.</title>
        <authorList>
            <person name="Kim T."/>
        </authorList>
    </citation>
    <scope>NUCLEOTIDE SEQUENCE [LARGE SCALE GENOMIC DNA]</scope>
    <source>
        <strain evidence="2">TK-2024</strain>
        <tissue evidence="2">Old leaves</tissue>
    </source>
</reference>
<dbReference type="EMBL" id="JBBPBN010000019">
    <property type="protein sequence ID" value="KAK9017848.1"/>
    <property type="molecule type" value="Genomic_DNA"/>
</dbReference>
<comment type="caution">
    <text evidence="2">The sequence shown here is derived from an EMBL/GenBank/DDBJ whole genome shotgun (WGS) entry which is preliminary data.</text>
</comment>
<dbReference type="Proteomes" id="UP001396334">
    <property type="component" value="Unassembled WGS sequence"/>
</dbReference>
<organism evidence="2 3">
    <name type="scientific">Hibiscus sabdariffa</name>
    <name type="common">roselle</name>
    <dbReference type="NCBI Taxonomy" id="183260"/>
    <lineage>
        <taxon>Eukaryota</taxon>
        <taxon>Viridiplantae</taxon>
        <taxon>Streptophyta</taxon>
        <taxon>Embryophyta</taxon>
        <taxon>Tracheophyta</taxon>
        <taxon>Spermatophyta</taxon>
        <taxon>Magnoliopsida</taxon>
        <taxon>eudicotyledons</taxon>
        <taxon>Gunneridae</taxon>
        <taxon>Pentapetalae</taxon>
        <taxon>rosids</taxon>
        <taxon>malvids</taxon>
        <taxon>Malvales</taxon>
        <taxon>Malvaceae</taxon>
        <taxon>Malvoideae</taxon>
        <taxon>Hibiscus</taxon>
    </lineage>
</organism>
<evidence type="ECO:0000313" key="3">
    <source>
        <dbReference type="Proteomes" id="UP001396334"/>
    </source>
</evidence>
<evidence type="ECO:0000313" key="2">
    <source>
        <dbReference type="EMBL" id="KAK9017848.1"/>
    </source>
</evidence>
<gene>
    <name evidence="2" type="ORF">V6N11_000849</name>
</gene>
<evidence type="ECO:0000256" key="1">
    <source>
        <dbReference type="SAM" id="MobiDB-lite"/>
    </source>
</evidence>
<accession>A0ABR2RY02</accession>
<sequence length="209" mass="23372">MRMNRSLWPTQRRLARVTIVAPHRSIKTTSRLGTIGFEWASHYRLSSSTLGSKDLSLTAGLPDKTRAYSLCLASVFIKQAKRDGPQSISYPTRDLWISPTRPRANRSSLTHVFSAPTRGSLAPACATRARSTCFRCCHVARSQPSIQKILIRRSLLVSENDHRTDRSDRPAPPPSSAPIKPVCTDKKAKKPELEISKKASGNFVFFQRK</sequence>
<protein>
    <submittedName>
        <fullName evidence="2">Uncharacterized protein</fullName>
    </submittedName>
</protein>
<feature type="compositionally biased region" description="Basic and acidic residues" evidence="1">
    <location>
        <begin position="160"/>
        <end position="169"/>
    </location>
</feature>
<proteinExistence type="predicted"/>
<feature type="region of interest" description="Disordered" evidence="1">
    <location>
        <begin position="160"/>
        <end position="191"/>
    </location>
</feature>
<keyword evidence="3" id="KW-1185">Reference proteome</keyword>